<dbReference type="PANTHER" id="PTHR12151:SF25">
    <property type="entry name" value="LINALOOL DEHYDRATASE_ISOMERASE DOMAIN-CONTAINING PROTEIN"/>
    <property type="match status" value="1"/>
</dbReference>
<feature type="chain" id="PRO_5045523082" evidence="2">
    <location>
        <begin position="21"/>
        <end position="194"/>
    </location>
</feature>
<dbReference type="SUPFAM" id="SSF52833">
    <property type="entry name" value="Thioredoxin-like"/>
    <property type="match status" value="1"/>
</dbReference>
<keyword evidence="4" id="KW-1185">Reference proteome</keyword>
<dbReference type="Gene3D" id="3.40.30.10">
    <property type="entry name" value="Glutaredoxin"/>
    <property type="match status" value="1"/>
</dbReference>
<reference evidence="3" key="1">
    <citation type="submission" date="2022-01" db="EMBL/GenBank/DDBJ databases">
        <title>Lysobacter chinensis sp. nov., a bacterium isolated from cow dung compost.</title>
        <authorList>
            <person name="Liu Y."/>
        </authorList>
    </citation>
    <scope>NUCLEOTIDE SEQUENCE</scope>
    <source>
        <strain evidence="3">TLK-CK17</strain>
    </source>
</reference>
<dbReference type="InterPro" id="IPR036249">
    <property type="entry name" value="Thioredoxin-like_sf"/>
</dbReference>
<dbReference type="InterPro" id="IPR003782">
    <property type="entry name" value="SCO1/SenC"/>
</dbReference>
<evidence type="ECO:0000256" key="2">
    <source>
        <dbReference type="SAM" id="SignalP"/>
    </source>
</evidence>
<gene>
    <name evidence="3" type="ORF">L3V18_04895</name>
</gene>
<reference evidence="3" key="2">
    <citation type="submission" date="2022-01" db="EMBL/GenBank/DDBJ databases">
        <authorList>
            <person name="Zhou L.Y."/>
        </authorList>
    </citation>
    <scope>NUCLEOTIDE SEQUENCE</scope>
    <source>
        <strain evidence="3">TLK-CK17</strain>
    </source>
</reference>
<dbReference type="EMBL" id="JAKJPO010000001">
    <property type="protein sequence ID" value="MCF7221126.1"/>
    <property type="molecule type" value="Genomic_DNA"/>
</dbReference>
<dbReference type="Proteomes" id="UP001430796">
    <property type="component" value="Unassembled WGS sequence"/>
</dbReference>
<dbReference type="Pfam" id="PF02630">
    <property type="entry name" value="SCO1-SenC"/>
    <property type="match status" value="1"/>
</dbReference>
<dbReference type="CDD" id="cd02968">
    <property type="entry name" value="SCO"/>
    <property type="match status" value="1"/>
</dbReference>
<sequence>MKRGRPFILAVILFALPALSAAVDDNLPGDSVYQVQAQLTDQAGRVRPWRELRGRPTVVSMFYANCHLTCPLIIANGKALQAQLSPHEYASLDFAMLSIDPERDTPEALMEVAEVHRLDPGHWHLLRPEQSDVRMLAAVLGIRYRAQPDGSFNHTSALILLDGDGRIVARSQVAGVQPDPGFVVAVREHLSATR</sequence>
<organism evidence="3 4">
    <name type="scientific">Marilutibacter chinensis</name>
    <dbReference type="NCBI Taxonomy" id="2912247"/>
    <lineage>
        <taxon>Bacteria</taxon>
        <taxon>Pseudomonadati</taxon>
        <taxon>Pseudomonadota</taxon>
        <taxon>Gammaproteobacteria</taxon>
        <taxon>Lysobacterales</taxon>
        <taxon>Lysobacteraceae</taxon>
        <taxon>Marilutibacter</taxon>
    </lineage>
</organism>
<comment type="caution">
    <text evidence="3">The sequence shown here is derived from an EMBL/GenBank/DDBJ whole genome shotgun (WGS) entry which is preliminary data.</text>
</comment>
<evidence type="ECO:0000313" key="3">
    <source>
        <dbReference type="EMBL" id="MCF7221126.1"/>
    </source>
</evidence>
<keyword evidence="2" id="KW-0732">Signal</keyword>
<name>A0ABS9HRJ0_9GAMM</name>
<accession>A0ABS9HRJ0</accession>
<protein>
    <submittedName>
        <fullName evidence="3">SCO family protein</fullName>
    </submittedName>
</protein>
<dbReference type="RefSeq" id="WP_237053482.1">
    <property type="nucleotide sequence ID" value="NZ_JAKJPO010000001.1"/>
</dbReference>
<evidence type="ECO:0000313" key="4">
    <source>
        <dbReference type="Proteomes" id="UP001430796"/>
    </source>
</evidence>
<feature type="signal peptide" evidence="2">
    <location>
        <begin position="1"/>
        <end position="20"/>
    </location>
</feature>
<evidence type="ECO:0000256" key="1">
    <source>
        <dbReference type="ARBA" id="ARBA00010996"/>
    </source>
</evidence>
<proteinExistence type="inferred from homology"/>
<comment type="similarity">
    <text evidence="1">Belongs to the SCO1/2 family.</text>
</comment>
<dbReference type="PANTHER" id="PTHR12151">
    <property type="entry name" value="ELECTRON TRANSPORT PROTIN SCO1/SENC FAMILY MEMBER"/>
    <property type="match status" value="1"/>
</dbReference>